<accession>A0ABX2IKA7</accession>
<protein>
    <submittedName>
        <fullName evidence="1">Uncharacterized protein</fullName>
    </submittedName>
</protein>
<evidence type="ECO:0000313" key="1">
    <source>
        <dbReference type="EMBL" id="NSX53283.1"/>
    </source>
</evidence>
<dbReference type="EMBL" id="JABUFE010000001">
    <property type="protein sequence ID" value="NSX53283.1"/>
    <property type="molecule type" value="Genomic_DNA"/>
</dbReference>
<proteinExistence type="predicted"/>
<organism evidence="1 2">
    <name type="scientific">Parasulfitobacter algicola</name>
    <dbReference type="NCBI Taxonomy" id="2614809"/>
    <lineage>
        <taxon>Bacteria</taxon>
        <taxon>Pseudomonadati</taxon>
        <taxon>Pseudomonadota</taxon>
        <taxon>Alphaproteobacteria</taxon>
        <taxon>Rhodobacterales</taxon>
        <taxon>Roseobacteraceae</taxon>
        <taxon>Parasulfitobacter</taxon>
    </lineage>
</organism>
<keyword evidence="2" id="KW-1185">Reference proteome</keyword>
<dbReference type="Proteomes" id="UP000777935">
    <property type="component" value="Unassembled WGS sequence"/>
</dbReference>
<comment type="caution">
    <text evidence="1">The sequence shown here is derived from an EMBL/GenBank/DDBJ whole genome shotgun (WGS) entry which is preliminary data.</text>
</comment>
<evidence type="ECO:0000313" key="2">
    <source>
        <dbReference type="Proteomes" id="UP000777935"/>
    </source>
</evidence>
<dbReference type="RefSeq" id="WP_174134409.1">
    <property type="nucleotide sequence ID" value="NZ_JABUFE010000001.1"/>
</dbReference>
<sequence length="58" mass="6533">MTEEEKIREVMIKLVENGIYDLESFAEDLASKLSDNWDPSIEGGGELVGGWYVLREGN</sequence>
<name>A0ABX2IKA7_9RHOB</name>
<gene>
    <name evidence="1" type="ORF">HRQ87_00535</name>
</gene>
<reference evidence="1 2" key="1">
    <citation type="submission" date="2020-06" db="EMBL/GenBank/DDBJ databases">
        <title>Sulfitobacter algicola sp. nov., isolated from green algae.</title>
        <authorList>
            <person name="Wang C."/>
        </authorList>
    </citation>
    <scope>NUCLEOTIDE SEQUENCE [LARGE SCALE GENOMIC DNA]</scope>
    <source>
        <strain evidence="1 2">1151</strain>
    </source>
</reference>